<dbReference type="Pfam" id="PF02518">
    <property type="entry name" value="HATPase_c"/>
    <property type="match status" value="1"/>
</dbReference>
<dbReference type="CDD" id="cd18774">
    <property type="entry name" value="PDC2_HK_sensor"/>
    <property type="match status" value="1"/>
</dbReference>
<reference evidence="17 18" key="1">
    <citation type="submission" date="2018-10" db="EMBL/GenBank/DDBJ databases">
        <title>Draft genome sequence of Bacillus salarius IM0101, isolated from a hypersaline soil in Inner Mongolia, China.</title>
        <authorList>
            <person name="Yamprayoonswat W."/>
            <person name="Boonvisut S."/>
            <person name="Jumpathong W."/>
            <person name="Sittihan S."/>
            <person name="Ruangsuj P."/>
            <person name="Wanthongcharoen S."/>
            <person name="Thongpramul N."/>
            <person name="Pimmason S."/>
            <person name="Yu B."/>
            <person name="Yasawong M."/>
        </authorList>
    </citation>
    <scope>NUCLEOTIDE SEQUENCE [LARGE SCALE GENOMIC DNA]</scope>
    <source>
        <strain evidence="17 18">IM0101</strain>
    </source>
</reference>
<dbReference type="CDD" id="cd00075">
    <property type="entry name" value="HATPase"/>
    <property type="match status" value="1"/>
</dbReference>
<dbReference type="InterPro" id="IPR004358">
    <property type="entry name" value="Sig_transdc_His_kin-like_C"/>
</dbReference>
<evidence type="ECO:0000256" key="13">
    <source>
        <dbReference type="ARBA" id="ARBA00023136"/>
    </source>
</evidence>
<dbReference type="PROSITE" id="PS50109">
    <property type="entry name" value="HIS_KIN"/>
    <property type="match status" value="1"/>
</dbReference>
<dbReference type="AlphaFoldDB" id="A0A428N5A9"/>
<comment type="caution">
    <text evidence="17">The sequence shown here is derived from an EMBL/GenBank/DDBJ whole genome shotgun (WGS) entry which is preliminary data.</text>
</comment>
<evidence type="ECO:0000256" key="9">
    <source>
        <dbReference type="ARBA" id="ARBA00022777"/>
    </source>
</evidence>
<evidence type="ECO:0000256" key="1">
    <source>
        <dbReference type="ARBA" id="ARBA00000085"/>
    </source>
</evidence>
<dbReference type="Pfam" id="PF00512">
    <property type="entry name" value="HisKA"/>
    <property type="match status" value="1"/>
</dbReference>
<dbReference type="Proteomes" id="UP000275076">
    <property type="component" value="Unassembled WGS sequence"/>
</dbReference>
<accession>A0A428N5A9</accession>
<dbReference type="SMART" id="SM00304">
    <property type="entry name" value="HAMP"/>
    <property type="match status" value="1"/>
</dbReference>
<feature type="domain" description="Histidine kinase" evidence="15">
    <location>
        <begin position="256"/>
        <end position="473"/>
    </location>
</feature>
<dbReference type="PRINTS" id="PR00344">
    <property type="entry name" value="BCTRLSENSOR"/>
</dbReference>
<keyword evidence="4" id="KW-1003">Cell membrane</keyword>
<dbReference type="Gene3D" id="3.30.565.10">
    <property type="entry name" value="Histidine kinase-like ATPase, C-terminal domain"/>
    <property type="match status" value="1"/>
</dbReference>
<dbReference type="SUPFAM" id="SSF55874">
    <property type="entry name" value="ATPase domain of HSP90 chaperone/DNA topoisomerase II/histidine kinase"/>
    <property type="match status" value="1"/>
</dbReference>
<gene>
    <name evidence="17" type="ORF">D7Z54_09745</name>
</gene>
<dbReference type="GO" id="GO:0005886">
    <property type="term" value="C:plasma membrane"/>
    <property type="evidence" value="ECO:0007669"/>
    <property type="project" value="UniProtKB-SubCell"/>
</dbReference>
<dbReference type="SMART" id="SM00388">
    <property type="entry name" value="HisKA"/>
    <property type="match status" value="1"/>
</dbReference>
<evidence type="ECO:0000256" key="2">
    <source>
        <dbReference type="ARBA" id="ARBA00004651"/>
    </source>
</evidence>
<dbReference type="SUPFAM" id="SSF47384">
    <property type="entry name" value="Homodimeric domain of signal transducing histidine kinase"/>
    <property type="match status" value="1"/>
</dbReference>
<feature type="transmembrane region" description="Helical" evidence="14">
    <location>
        <begin position="18"/>
        <end position="37"/>
    </location>
</feature>
<evidence type="ECO:0000256" key="3">
    <source>
        <dbReference type="ARBA" id="ARBA00012438"/>
    </source>
</evidence>
<keyword evidence="8" id="KW-0547">Nucleotide-binding</keyword>
<dbReference type="InterPro" id="IPR003661">
    <property type="entry name" value="HisK_dim/P_dom"/>
</dbReference>
<keyword evidence="5" id="KW-0597">Phosphoprotein</keyword>
<evidence type="ECO:0000313" key="17">
    <source>
        <dbReference type="EMBL" id="RSL33664.1"/>
    </source>
</evidence>
<dbReference type="GO" id="GO:0000155">
    <property type="term" value="F:phosphorelay sensor kinase activity"/>
    <property type="evidence" value="ECO:0007669"/>
    <property type="project" value="InterPro"/>
</dbReference>
<evidence type="ECO:0000259" key="15">
    <source>
        <dbReference type="PROSITE" id="PS50109"/>
    </source>
</evidence>
<dbReference type="SUPFAM" id="SSF158472">
    <property type="entry name" value="HAMP domain-like"/>
    <property type="match status" value="1"/>
</dbReference>
<keyword evidence="12" id="KW-0902">Two-component regulatory system</keyword>
<feature type="domain" description="HAMP" evidence="16">
    <location>
        <begin position="195"/>
        <end position="248"/>
    </location>
</feature>
<dbReference type="SMART" id="SM00387">
    <property type="entry name" value="HATPase_c"/>
    <property type="match status" value="1"/>
</dbReference>
<dbReference type="RefSeq" id="WP_125555719.1">
    <property type="nucleotide sequence ID" value="NZ_RBVX01000007.1"/>
</dbReference>
<keyword evidence="13 14" id="KW-0472">Membrane</keyword>
<evidence type="ECO:0000256" key="14">
    <source>
        <dbReference type="SAM" id="Phobius"/>
    </source>
</evidence>
<dbReference type="InterPro" id="IPR050398">
    <property type="entry name" value="HssS/ArlS-like"/>
</dbReference>
<evidence type="ECO:0000256" key="11">
    <source>
        <dbReference type="ARBA" id="ARBA00022989"/>
    </source>
</evidence>
<dbReference type="InterPro" id="IPR003660">
    <property type="entry name" value="HAMP_dom"/>
</dbReference>
<proteinExistence type="predicted"/>
<evidence type="ECO:0000256" key="6">
    <source>
        <dbReference type="ARBA" id="ARBA00022679"/>
    </source>
</evidence>
<dbReference type="InterPro" id="IPR005467">
    <property type="entry name" value="His_kinase_dom"/>
</dbReference>
<dbReference type="Gene3D" id="6.10.340.10">
    <property type="match status" value="1"/>
</dbReference>
<dbReference type="Pfam" id="PF00672">
    <property type="entry name" value="HAMP"/>
    <property type="match status" value="1"/>
</dbReference>
<dbReference type="OrthoDB" id="9813151at2"/>
<name>A0A428N5A9_9BACI</name>
<dbReference type="EC" id="2.7.13.3" evidence="3"/>
<evidence type="ECO:0000256" key="5">
    <source>
        <dbReference type="ARBA" id="ARBA00022553"/>
    </source>
</evidence>
<organism evidence="17 18">
    <name type="scientific">Salibacterium salarium</name>
    <dbReference type="NCBI Taxonomy" id="284579"/>
    <lineage>
        <taxon>Bacteria</taxon>
        <taxon>Bacillati</taxon>
        <taxon>Bacillota</taxon>
        <taxon>Bacilli</taxon>
        <taxon>Bacillales</taxon>
        <taxon>Bacillaceae</taxon>
    </lineage>
</organism>
<dbReference type="PROSITE" id="PS50885">
    <property type="entry name" value="HAMP"/>
    <property type="match status" value="1"/>
</dbReference>
<dbReference type="InterPro" id="IPR036097">
    <property type="entry name" value="HisK_dim/P_sf"/>
</dbReference>
<keyword evidence="10" id="KW-0067">ATP-binding</keyword>
<comment type="catalytic activity">
    <reaction evidence="1">
        <text>ATP + protein L-histidine = ADP + protein N-phospho-L-histidine.</text>
        <dbReference type="EC" id="2.7.13.3"/>
    </reaction>
</comment>
<keyword evidence="6" id="KW-0808">Transferase</keyword>
<feature type="transmembrane region" description="Helical" evidence="14">
    <location>
        <begin position="174"/>
        <end position="193"/>
    </location>
</feature>
<dbReference type="GO" id="GO:0005524">
    <property type="term" value="F:ATP binding"/>
    <property type="evidence" value="ECO:0007669"/>
    <property type="project" value="UniProtKB-KW"/>
</dbReference>
<dbReference type="InterPro" id="IPR036890">
    <property type="entry name" value="HATPase_C_sf"/>
</dbReference>
<dbReference type="PANTHER" id="PTHR45528:SF1">
    <property type="entry name" value="SENSOR HISTIDINE KINASE CPXA"/>
    <property type="match status" value="1"/>
</dbReference>
<comment type="subcellular location">
    <subcellularLocation>
        <location evidence="2">Cell membrane</location>
        <topology evidence="2">Multi-pass membrane protein</topology>
    </subcellularLocation>
</comment>
<dbReference type="EMBL" id="RBVX01000007">
    <property type="protein sequence ID" value="RSL33664.1"/>
    <property type="molecule type" value="Genomic_DNA"/>
</dbReference>
<evidence type="ECO:0000256" key="10">
    <source>
        <dbReference type="ARBA" id="ARBA00022840"/>
    </source>
</evidence>
<keyword evidence="11 14" id="KW-1133">Transmembrane helix</keyword>
<evidence type="ECO:0000259" key="16">
    <source>
        <dbReference type="PROSITE" id="PS50885"/>
    </source>
</evidence>
<keyword evidence="18" id="KW-1185">Reference proteome</keyword>
<evidence type="ECO:0000256" key="8">
    <source>
        <dbReference type="ARBA" id="ARBA00022741"/>
    </source>
</evidence>
<keyword evidence="7 14" id="KW-0812">Transmembrane</keyword>
<dbReference type="InterPro" id="IPR003594">
    <property type="entry name" value="HATPase_dom"/>
</dbReference>
<sequence>MNKNDKKVSLLRYWTTRYLITLVIGLVVVAVISVLWIRQTNLENRLNVTKYLAQEIADRFVEEQSGETVPREGVLEYIRERQNILDTELNPIIYIVDANGRILSNPFERDPFTSEIFPVSILENENDVQRIKLETGEESYIVKTPIQTEGVTAGWVVVIQSANQLTQMNQEFRLLSILLVSLALIGWAIIYMLTRRLSRPIQDVATAAKHVQEQDYDFSLPADIREQEVHELVHSFKEMSGRLQELEKLRSELLAGVTHELKTPVTSMTGLIQAVRDDVVTGEEAKEFLDVSLSEANRMKTMVADLLEFNSFVAYSIPVSKEHHHINTLLNEIFHQWEVTNDEEGLVLKSHLLEEDLEAEVDAMRMQQVLVNLLNNAKQALKGDGTIDVSLYKKDKDTIGIDIADNGPGIVEEEKHLIFERFFRGENKKYDTHGLGLGLPFSKMIARSMDGDLVLTKSYPGKTIFTLELPVKKDQE</sequence>
<keyword evidence="9 17" id="KW-0418">Kinase</keyword>
<dbReference type="CDD" id="cd06225">
    <property type="entry name" value="HAMP"/>
    <property type="match status" value="1"/>
</dbReference>
<evidence type="ECO:0000256" key="7">
    <source>
        <dbReference type="ARBA" id="ARBA00022692"/>
    </source>
</evidence>
<dbReference type="PANTHER" id="PTHR45528">
    <property type="entry name" value="SENSOR HISTIDINE KINASE CPXA"/>
    <property type="match status" value="1"/>
</dbReference>
<dbReference type="CDD" id="cd00082">
    <property type="entry name" value="HisKA"/>
    <property type="match status" value="1"/>
</dbReference>
<evidence type="ECO:0000313" key="18">
    <source>
        <dbReference type="Proteomes" id="UP000275076"/>
    </source>
</evidence>
<protein>
    <recommendedName>
        <fullName evidence="3">histidine kinase</fullName>
        <ecNumber evidence="3">2.7.13.3</ecNumber>
    </recommendedName>
</protein>
<evidence type="ECO:0000256" key="4">
    <source>
        <dbReference type="ARBA" id="ARBA00022475"/>
    </source>
</evidence>
<dbReference type="Gene3D" id="1.10.287.130">
    <property type="match status" value="1"/>
</dbReference>
<evidence type="ECO:0000256" key="12">
    <source>
        <dbReference type="ARBA" id="ARBA00023012"/>
    </source>
</evidence>